<evidence type="ECO:0000313" key="4">
    <source>
        <dbReference type="Proteomes" id="UP000315440"/>
    </source>
</evidence>
<name>A0A5C5ZRD1_9BACT</name>
<dbReference type="InterPro" id="IPR050300">
    <property type="entry name" value="GDXG_lipolytic_enzyme"/>
</dbReference>
<dbReference type="AlphaFoldDB" id="A0A5C5ZRD1"/>
<dbReference type="EC" id="3.1.1.1" evidence="3"/>
<dbReference type="SUPFAM" id="SSF53474">
    <property type="entry name" value="alpha/beta-Hydrolases"/>
    <property type="match status" value="1"/>
</dbReference>
<dbReference type="Pfam" id="PF20434">
    <property type="entry name" value="BD-FAE"/>
    <property type="match status" value="1"/>
</dbReference>
<dbReference type="EMBL" id="SJPQ01000001">
    <property type="protein sequence ID" value="TWT89850.1"/>
    <property type="molecule type" value="Genomic_DNA"/>
</dbReference>
<dbReference type="PANTHER" id="PTHR48081">
    <property type="entry name" value="AB HYDROLASE SUPERFAMILY PROTEIN C4A8.06C"/>
    <property type="match status" value="1"/>
</dbReference>
<dbReference type="Gene3D" id="3.40.50.1820">
    <property type="entry name" value="alpha/beta hydrolase"/>
    <property type="match status" value="1"/>
</dbReference>
<evidence type="ECO:0000259" key="2">
    <source>
        <dbReference type="Pfam" id="PF20434"/>
    </source>
</evidence>
<comment type="caution">
    <text evidence="3">The sequence shown here is derived from an EMBL/GenBank/DDBJ whole genome shotgun (WGS) entry which is preliminary data.</text>
</comment>
<evidence type="ECO:0000313" key="3">
    <source>
        <dbReference type="EMBL" id="TWT89850.1"/>
    </source>
</evidence>
<dbReference type="InterPro" id="IPR029058">
    <property type="entry name" value="AB_hydrolase_fold"/>
</dbReference>
<sequence>MGLGGLAGVWARAEQKDARVSLAFTSVANDSRYARNGEDLVNPSNAVRPVRCGILLLGLSACLVARPAISQRLQPTHDDLTYATAPTDSGADKDLRLDLWLPQVSADKSPLVLWIHGGGWSGGSHDNPPAGLTQLLQRGFAVASVEYRLSGEAIAPAQIHDVKGAVRYLRANAAQYHLDPNRFAAWGSSAGGHLAALLATSGDIDAAEGDIGGNLDQSSAVQAAVDYFGPTHLLTMELDDRDPPGSVIDHDAPNSPESRLIGYDGPGEGIGDLRANIGSLVAPYPEKARLTHLMSPLAHVSSDDAPIYIAHGDLDTSVPILQSMRLAAALDSAGVENVFRRVEGAGHGFGTQSPIVNSEAIDFLASRLLAAPEPLSAALVMLGCSGLGVARSRAA</sequence>
<keyword evidence="4" id="KW-1185">Reference proteome</keyword>
<proteinExistence type="predicted"/>
<dbReference type="GO" id="GO:0106435">
    <property type="term" value="F:carboxylesterase activity"/>
    <property type="evidence" value="ECO:0007669"/>
    <property type="project" value="UniProtKB-EC"/>
</dbReference>
<reference evidence="3 4" key="1">
    <citation type="submission" date="2019-02" db="EMBL/GenBank/DDBJ databases">
        <title>Deep-cultivation of Planctomycetes and their phenomic and genomic characterization uncovers novel biology.</title>
        <authorList>
            <person name="Wiegand S."/>
            <person name="Jogler M."/>
            <person name="Boedeker C."/>
            <person name="Pinto D."/>
            <person name="Vollmers J."/>
            <person name="Rivas-Marin E."/>
            <person name="Kohn T."/>
            <person name="Peeters S.H."/>
            <person name="Heuer A."/>
            <person name="Rast P."/>
            <person name="Oberbeckmann S."/>
            <person name="Bunk B."/>
            <person name="Jeske O."/>
            <person name="Meyerdierks A."/>
            <person name="Storesund J.E."/>
            <person name="Kallscheuer N."/>
            <person name="Luecker S."/>
            <person name="Lage O.M."/>
            <person name="Pohl T."/>
            <person name="Merkel B.J."/>
            <person name="Hornburger P."/>
            <person name="Mueller R.-W."/>
            <person name="Bruemmer F."/>
            <person name="Labrenz M."/>
            <person name="Spormann A.M."/>
            <person name="Op Den Camp H."/>
            <person name="Overmann J."/>
            <person name="Amann R."/>
            <person name="Jetten M.S.M."/>
            <person name="Mascher T."/>
            <person name="Medema M.H."/>
            <person name="Devos D.P."/>
            <person name="Kaster A.-K."/>
            <person name="Ovreas L."/>
            <person name="Rohde M."/>
            <person name="Galperin M.Y."/>
            <person name="Jogler C."/>
        </authorList>
    </citation>
    <scope>NUCLEOTIDE SEQUENCE [LARGE SCALE GENOMIC DNA]</scope>
    <source>
        <strain evidence="3 4">Mal64</strain>
    </source>
</reference>
<dbReference type="InterPro" id="IPR049492">
    <property type="entry name" value="BD-FAE-like_dom"/>
</dbReference>
<organism evidence="3 4">
    <name type="scientific">Pseudobythopirellula maris</name>
    <dbReference type="NCBI Taxonomy" id="2527991"/>
    <lineage>
        <taxon>Bacteria</taxon>
        <taxon>Pseudomonadati</taxon>
        <taxon>Planctomycetota</taxon>
        <taxon>Planctomycetia</taxon>
        <taxon>Pirellulales</taxon>
        <taxon>Lacipirellulaceae</taxon>
        <taxon>Pseudobythopirellula</taxon>
    </lineage>
</organism>
<gene>
    <name evidence="3" type="primary">nlhH</name>
    <name evidence="3" type="ORF">Mal64_02310</name>
</gene>
<dbReference type="Proteomes" id="UP000315440">
    <property type="component" value="Unassembled WGS sequence"/>
</dbReference>
<accession>A0A5C5ZRD1</accession>
<evidence type="ECO:0000256" key="1">
    <source>
        <dbReference type="ARBA" id="ARBA00022801"/>
    </source>
</evidence>
<keyword evidence="1 3" id="KW-0378">Hydrolase</keyword>
<protein>
    <submittedName>
        <fullName evidence="3">Carboxylesterase NlhH</fullName>
        <ecNumber evidence="3">3.1.1.1</ecNumber>
    </submittedName>
</protein>
<dbReference type="PANTHER" id="PTHR48081:SF13">
    <property type="entry name" value="ALPHA_BETA HYDROLASE"/>
    <property type="match status" value="1"/>
</dbReference>
<feature type="domain" description="BD-FAE-like" evidence="2">
    <location>
        <begin position="97"/>
        <end position="330"/>
    </location>
</feature>